<dbReference type="EMBL" id="CM004473">
    <property type="protein sequence ID" value="OCT81905.1"/>
    <property type="molecule type" value="Genomic_DNA"/>
</dbReference>
<proteinExistence type="predicted"/>
<dbReference type="Proteomes" id="UP000694892">
    <property type="component" value="Chromosome 4S"/>
</dbReference>
<dbReference type="AlphaFoldDB" id="A0A974HL93"/>
<gene>
    <name evidence="2" type="ORF">XELAEV_18024412mg</name>
</gene>
<keyword evidence="1" id="KW-0812">Transmembrane</keyword>
<evidence type="ECO:0000313" key="2">
    <source>
        <dbReference type="EMBL" id="OCT81905.1"/>
    </source>
</evidence>
<organism evidence="2 3">
    <name type="scientific">Xenopus laevis</name>
    <name type="common">African clawed frog</name>
    <dbReference type="NCBI Taxonomy" id="8355"/>
    <lineage>
        <taxon>Eukaryota</taxon>
        <taxon>Metazoa</taxon>
        <taxon>Chordata</taxon>
        <taxon>Craniata</taxon>
        <taxon>Vertebrata</taxon>
        <taxon>Euteleostomi</taxon>
        <taxon>Amphibia</taxon>
        <taxon>Batrachia</taxon>
        <taxon>Anura</taxon>
        <taxon>Pipoidea</taxon>
        <taxon>Pipidae</taxon>
        <taxon>Xenopodinae</taxon>
        <taxon>Xenopus</taxon>
        <taxon>Xenopus</taxon>
    </lineage>
</organism>
<sequence length="113" mass="12958">MYKAPADPHLLVQIGITSVFFDQWCSAKQDSVCSYMAWQPSVHYPLCGTSIQDYTAAVFEFCIFWHVSHFLCFVSALYKRRSSTSETDVAFWISINLHVSRLSLLVAYFGFII</sequence>
<feature type="transmembrane region" description="Helical" evidence="1">
    <location>
        <begin position="89"/>
        <end position="111"/>
    </location>
</feature>
<keyword evidence="1" id="KW-1133">Transmembrane helix</keyword>
<accession>A0A974HL93</accession>
<name>A0A974HL93_XENLA</name>
<evidence type="ECO:0000313" key="3">
    <source>
        <dbReference type="Proteomes" id="UP000694892"/>
    </source>
</evidence>
<evidence type="ECO:0000256" key="1">
    <source>
        <dbReference type="SAM" id="Phobius"/>
    </source>
</evidence>
<reference evidence="3" key="1">
    <citation type="journal article" date="2016" name="Nature">
        <title>Genome evolution in the allotetraploid frog Xenopus laevis.</title>
        <authorList>
            <person name="Session A.M."/>
            <person name="Uno Y."/>
            <person name="Kwon T."/>
            <person name="Chapman J.A."/>
            <person name="Toyoda A."/>
            <person name="Takahashi S."/>
            <person name="Fukui A."/>
            <person name="Hikosaka A."/>
            <person name="Suzuki A."/>
            <person name="Kondo M."/>
            <person name="van Heeringen S.J."/>
            <person name="Quigley I."/>
            <person name="Heinz S."/>
            <person name="Ogino H."/>
            <person name="Ochi H."/>
            <person name="Hellsten U."/>
            <person name="Lyons J.B."/>
            <person name="Simakov O."/>
            <person name="Putnam N."/>
            <person name="Stites J."/>
            <person name="Kuroki Y."/>
            <person name="Tanaka T."/>
            <person name="Michiue T."/>
            <person name="Watanabe M."/>
            <person name="Bogdanovic O."/>
            <person name="Lister R."/>
            <person name="Georgiou G."/>
            <person name="Paranjpe S.S."/>
            <person name="van Kruijsbergen I."/>
            <person name="Shu S."/>
            <person name="Carlson J."/>
            <person name="Kinoshita T."/>
            <person name="Ohta Y."/>
            <person name="Mawaribuchi S."/>
            <person name="Jenkins J."/>
            <person name="Grimwood J."/>
            <person name="Schmutz J."/>
            <person name="Mitros T."/>
            <person name="Mozaffari S.V."/>
            <person name="Suzuki Y."/>
            <person name="Haramoto Y."/>
            <person name="Yamamoto T.S."/>
            <person name="Takagi C."/>
            <person name="Heald R."/>
            <person name="Miller K."/>
            <person name="Haudenschild C."/>
            <person name="Kitzman J."/>
            <person name="Nakayama T."/>
            <person name="Izutsu Y."/>
            <person name="Robert J."/>
            <person name="Fortriede J."/>
            <person name="Burns K."/>
            <person name="Lotay V."/>
            <person name="Karimi K."/>
            <person name="Yasuoka Y."/>
            <person name="Dichmann D.S."/>
            <person name="Flajnik M.F."/>
            <person name="Houston D.W."/>
            <person name="Shendure J."/>
            <person name="DuPasquier L."/>
            <person name="Vize P.D."/>
            <person name="Zorn A.M."/>
            <person name="Ito M."/>
            <person name="Marcotte E.M."/>
            <person name="Wallingford J.B."/>
            <person name="Ito Y."/>
            <person name="Asashima M."/>
            <person name="Ueno N."/>
            <person name="Matsuda Y."/>
            <person name="Veenstra G.J."/>
            <person name="Fujiyama A."/>
            <person name="Harland R.M."/>
            <person name="Taira M."/>
            <person name="Rokhsar D.S."/>
        </authorList>
    </citation>
    <scope>NUCLEOTIDE SEQUENCE [LARGE SCALE GENOMIC DNA]</scope>
    <source>
        <strain evidence="3">J</strain>
    </source>
</reference>
<keyword evidence="1" id="KW-0472">Membrane</keyword>
<feature type="transmembrane region" description="Helical" evidence="1">
    <location>
        <begin position="54"/>
        <end position="77"/>
    </location>
</feature>
<protein>
    <submittedName>
        <fullName evidence="2">Uncharacterized protein</fullName>
    </submittedName>
</protein>